<dbReference type="Proteomes" id="UP000887116">
    <property type="component" value="Unassembled WGS sequence"/>
</dbReference>
<reference evidence="1" key="1">
    <citation type="submission" date="2020-07" db="EMBL/GenBank/DDBJ databases">
        <title>Multicomponent nature underlies the extraordinary mechanical properties of spider dragline silk.</title>
        <authorList>
            <person name="Kono N."/>
            <person name="Nakamura H."/>
            <person name="Mori M."/>
            <person name="Yoshida Y."/>
            <person name="Ohtoshi R."/>
            <person name="Malay A.D."/>
            <person name="Moran D.A.P."/>
            <person name="Tomita M."/>
            <person name="Numata K."/>
            <person name="Arakawa K."/>
        </authorList>
    </citation>
    <scope>NUCLEOTIDE SEQUENCE</scope>
</reference>
<evidence type="ECO:0000313" key="2">
    <source>
        <dbReference type="Proteomes" id="UP000887116"/>
    </source>
</evidence>
<organism evidence="1 2">
    <name type="scientific">Trichonephila clavata</name>
    <name type="common">Joro spider</name>
    <name type="synonym">Nephila clavata</name>
    <dbReference type="NCBI Taxonomy" id="2740835"/>
    <lineage>
        <taxon>Eukaryota</taxon>
        <taxon>Metazoa</taxon>
        <taxon>Ecdysozoa</taxon>
        <taxon>Arthropoda</taxon>
        <taxon>Chelicerata</taxon>
        <taxon>Arachnida</taxon>
        <taxon>Araneae</taxon>
        <taxon>Araneomorphae</taxon>
        <taxon>Entelegynae</taxon>
        <taxon>Araneoidea</taxon>
        <taxon>Nephilidae</taxon>
        <taxon>Trichonephila</taxon>
    </lineage>
</organism>
<protein>
    <submittedName>
        <fullName evidence="1">Uncharacterized protein</fullName>
    </submittedName>
</protein>
<dbReference type="AlphaFoldDB" id="A0A8X6LXV8"/>
<comment type="caution">
    <text evidence="1">The sequence shown here is derived from an EMBL/GenBank/DDBJ whole genome shotgun (WGS) entry which is preliminary data.</text>
</comment>
<keyword evidence="2" id="KW-1185">Reference proteome</keyword>
<name>A0A8X6LXV8_TRICU</name>
<accession>A0A8X6LXV8</accession>
<dbReference type="EMBL" id="BMAO01028438">
    <property type="protein sequence ID" value="GFR24702.1"/>
    <property type="molecule type" value="Genomic_DNA"/>
</dbReference>
<gene>
    <name evidence="1" type="ORF">TNCT_230351</name>
</gene>
<proteinExistence type="predicted"/>
<evidence type="ECO:0000313" key="1">
    <source>
        <dbReference type="EMBL" id="GFR24702.1"/>
    </source>
</evidence>
<sequence length="78" mass="8699">MSGFYNGLQANILKINQLAQCIPWAAESLNLAGVVWQKAVLGQFRSLGSHKQCTTFSQYRHTIGQLCGNMLRTEKTLN</sequence>